<evidence type="ECO:0000313" key="4">
    <source>
        <dbReference type="Proteomes" id="UP000735302"/>
    </source>
</evidence>
<sequence length="674" mass="77081">MFGCGGCTEESNGSSESKPIQNMRFHEKGSCCLGRNCLIIPAFLFFCAAAVFLSLFLVNYFKDEDRGMQRPHSIKKRSNDDDFMISIWTNRFKAVIKIFDISECQKVDSQNEDRGMQRPHSIKKRSNDDDFMISIWTNRFKAVIKIFDISECQKVDPQNSEICNTVDCVKTAALVAEKMNLKADPCTDFAEFACGNFYKTATFNEGESETSPMSILADKNKKIIRAILSEDPKPGDWAYMNNMKNLYKSCMDDEKIEEIGVEPYLETSYAKEWPTLIGQNWTGESQFDLNDVIIRYSEVSIQPICSFAFALDLMNSSAYAIYLYDPVLFLPRTYFIRPRNDSVLMAYERYLRDMAIYLGAKPDVAAKDAADVLDLEIKLSKITVPEEERRNNFKMYNPITLAALGTNYSYIDIPRVLRASFANANMTLKDDQEIIVSFPSYFNHLEGVINNTDTRTLQNIFGFKYAVASVDRLTEKLKQIRFDFDKRKKLPYQAWSSSLTAGLWCKLWEDPAGKAWERRRCKRTICRKPEGIRPVVQWLPSYVEVIGTEIADGLENQRRAQQQLRKPSALLDVRSALRRGTAAAHLYNNERLPKFYEAYKAIFLTRSAQEQRSAQFLMKSEAHASFVGPSATRLVCHFCVSSLRGTGRNSFACFVQMPGILSDDLRCGWANKSH</sequence>
<dbReference type="PROSITE" id="PS51885">
    <property type="entry name" value="NEPRILYSIN"/>
    <property type="match status" value="1"/>
</dbReference>
<dbReference type="InterPro" id="IPR042089">
    <property type="entry name" value="Peptidase_M13_dom_2"/>
</dbReference>
<keyword evidence="4" id="KW-1185">Reference proteome</keyword>
<dbReference type="GO" id="GO:0004222">
    <property type="term" value="F:metalloendopeptidase activity"/>
    <property type="evidence" value="ECO:0007669"/>
    <property type="project" value="InterPro"/>
</dbReference>
<dbReference type="PANTHER" id="PTHR11733:SF167">
    <property type="entry name" value="FI17812P1-RELATED"/>
    <property type="match status" value="1"/>
</dbReference>
<evidence type="ECO:0000259" key="2">
    <source>
        <dbReference type="Pfam" id="PF05649"/>
    </source>
</evidence>
<gene>
    <name evidence="3" type="ORF">PoB_006026800</name>
</gene>
<dbReference type="GO" id="GO:0005886">
    <property type="term" value="C:plasma membrane"/>
    <property type="evidence" value="ECO:0007669"/>
    <property type="project" value="TreeGrafter"/>
</dbReference>
<comment type="caution">
    <text evidence="3">The sequence shown here is derived from an EMBL/GenBank/DDBJ whole genome shotgun (WGS) entry which is preliminary data.</text>
</comment>
<dbReference type="SUPFAM" id="SSF55486">
    <property type="entry name" value="Metalloproteases ('zincins'), catalytic domain"/>
    <property type="match status" value="1"/>
</dbReference>
<dbReference type="AlphaFoldDB" id="A0AAV4CPE9"/>
<dbReference type="Proteomes" id="UP000735302">
    <property type="component" value="Unassembled WGS sequence"/>
</dbReference>
<keyword evidence="1" id="KW-0812">Transmembrane</keyword>
<dbReference type="Gene3D" id="1.10.1380.10">
    <property type="entry name" value="Neutral endopeptidase , domain2"/>
    <property type="match status" value="1"/>
</dbReference>
<dbReference type="Gene3D" id="3.40.390.10">
    <property type="entry name" value="Collagenase (Catalytic Domain)"/>
    <property type="match status" value="1"/>
</dbReference>
<name>A0AAV4CPE9_9GAST</name>
<dbReference type="EMBL" id="BLXT01006832">
    <property type="protein sequence ID" value="GFO33763.1"/>
    <property type="molecule type" value="Genomic_DNA"/>
</dbReference>
<accession>A0AAV4CPE9</accession>
<organism evidence="3 4">
    <name type="scientific">Plakobranchus ocellatus</name>
    <dbReference type="NCBI Taxonomy" id="259542"/>
    <lineage>
        <taxon>Eukaryota</taxon>
        <taxon>Metazoa</taxon>
        <taxon>Spiralia</taxon>
        <taxon>Lophotrochozoa</taxon>
        <taxon>Mollusca</taxon>
        <taxon>Gastropoda</taxon>
        <taxon>Heterobranchia</taxon>
        <taxon>Euthyneura</taxon>
        <taxon>Panpulmonata</taxon>
        <taxon>Sacoglossa</taxon>
        <taxon>Placobranchoidea</taxon>
        <taxon>Plakobranchidae</taxon>
        <taxon>Plakobranchus</taxon>
    </lineage>
</organism>
<reference evidence="3 4" key="1">
    <citation type="journal article" date="2021" name="Elife">
        <title>Chloroplast acquisition without the gene transfer in kleptoplastic sea slugs, Plakobranchus ocellatus.</title>
        <authorList>
            <person name="Maeda T."/>
            <person name="Takahashi S."/>
            <person name="Yoshida T."/>
            <person name="Shimamura S."/>
            <person name="Takaki Y."/>
            <person name="Nagai Y."/>
            <person name="Toyoda A."/>
            <person name="Suzuki Y."/>
            <person name="Arimoto A."/>
            <person name="Ishii H."/>
            <person name="Satoh N."/>
            <person name="Nishiyama T."/>
            <person name="Hasebe M."/>
            <person name="Maruyama T."/>
            <person name="Minagawa J."/>
            <person name="Obokata J."/>
            <person name="Shigenobu S."/>
        </authorList>
    </citation>
    <scope>NUCLEOTIDE SEQUENCE [LARGE SCALE GENOMIC DNA]</scope>
</reference>
<dbReference type="Pfam" id="PF05649">
    <property type="entry name" value="Peptidase_M13_N"/>
    <property type="match status" value="1"/>
</dbReference>
<dbReference type="InterPro" id="IPR024079">
    <property type="entry name" value="MetalloPept_cat_dom_sf"/>
</dbReference>
<feature type="domain" description="Peptidase M13 N-terminal" evidence="2">
    <location>
        <begin position="185"/>
        <end position="486"/>
    </location>
</feature>
<keyword evidence="1" id="KW-1133">Transmembrane helix</keyword>
<protein>
    <submittedName>
        <fullName evidence="3">Endothelin-converting enzyme 1</fullName>
    </submittedName>
</protein>
<dbReference type="GO" id="GO:0016485">
    <property type="term" value="P:protein processing"/>
    <property type="evidence" value="ECO:0007669"/>
    <property type="project" value="TreeGrafter"/>
</dbReference>
<dbReference type="PANTHER" id="PTHR11733">
    <property type="entry name" value="ZINC METALLOPROTEASE FAMILY M13 NEPRILYSIN-RELATED"/>
    <property type="match status" value="1"/>
</dbReference>
<evidence type="ECO:0000256" key="1">
    <source>
        <dbReference type="SAM" id="Phobius"/>
    </source>
</evidence>
<evidence type="ECO:0000313" key="3">
    <source>
        <dbReference type="EMBL" id="GFO33763.1"/>
    </source>
</evidence>
<proteinExistence type="predicted"/>
<keyword evidence="1" id="KW-0472">Membrane</keyword>
<feature type="transmembrane region" description="Helical" evidence="1">
    <location>
        <begin position="38"/>
        <end position="61"/>
    </location>
</feature>
<dbReference type="InterPro" id="IPR000718">
    <property type="entry name" value="Peptidase_M13"/>
</dbReference>
<dbReference type="InterPro" id="IPR008753">
    <property type="entry name" value="Peptidase_M13_N"/>
</dbReference>